<dbReference type="GO" id="GO:0008289">
    <property type="term" value="F:lipid binding"/>
    <property type="evidence" value="ECO:0007669"/>
    <property type="project" value="UniProtKB-KW"/>
</dbReference>
<gene>
    <name evidence="12" type="primary">ABSGL_02441.1 scaffold 3452</name>
</gene>
<dbReference type="EMBL" id="LT551507">
    <property type="protein sequence ID" value="SAL96983.1"/>
    <property type="molecule type" value="Genomic_DNA"/>
</dbReference>
<evidence type="ECO:0000256" key="9">
    <source>
        <dbReference type="SAM" id="MobiDB-lite"/>
    </source>
</evidence>
<dbReference type="SUPFAM" id="SSF50729">
    <property type="entry name" value="PH domain-like"/>
    <property type="match status" value="1"/>
</dbReference>
<evidence type="ECO:0000256" key="7">
    <source>
        <dbReference type="ARBA" id="ARBA00023121"/>
    </source>
</evidence>
<sequence>MMPIVQYLLIYLLGGITLLPGVLLYVWYVHIAKRNKQQGVALHFPSESYTSIDEYQTKKGWIRLVEYSSSPLPPVKKVSSFTKTMAAMATYSSKSGNSNSASTPLSAESAPHVFSSSTSTLFYAILRHGTLFCFDNEQEKICHLILPLHSYKISLYPKEGKREAELFGRLKSICIAPKSNPTTSSTYYLSCRRPTDKEDWYFAMTAAAQPDLQPWKVSTKYDTVAMTQLRGLLDGTPAQVEAQCWNAIMGRLFLGVYKTEHWQQLWKTKMKNKLARMNVSPPLPPTSETTATKPPSLMHLSPFQLQFISMGDTIPCLTDAKLVEFGTDGNCVIQGDLRYDGSIHVVIRTAFYYIWPTLASTFEKSAHPPEDASSPPGSLPLVLSIKLRHCSGKVVFKVKPPPSGRIWAGFQDMPLMDWEITPVVMDTQIKLSLVTNLIQEKLKEMVLETLVLPNMEDFPFFDSEGLGGIFGDRLAKDEGMVTPPAVAPEQEPSPEKEPKEDNAITIDEVASDPPMVSSLVQEYLHKIKNTPRSPPPSPYSST</sequence>
<dbReference type="GO" id="GO:1990456">
    <property type="term" value="P:mitochondrion-endoplasmic reticulum membrane tethering"/>
    <property type="evidence" value="ECO:0007669"/>
    <property type="project" value="TreeGrafter"/>
</dbReference>
<dbReference type="GO" id="GO:0005789">
    <property type="term" value="C:endoplasmic reticulum membrane"/>
    <property type="evidence" value="ECO:0007669"/>
    <property type="project" value="UniProtKB-SubCell"/>
</dbReference>
<dbReference type="Proteomes" id="UP000078561">
    <property type="component" value="Unassembled WGS sequence"/>
</dbReference>
<feature type="compositionally biased region" description="Basic and acidic residues" evidence="9">
    <location>
        <begin position="493"/>
        <end position="502"/>
    </location>
</feature>
<evidence type="ECO:0000256" key="2">
    <source>
        <dbReference type="ARBA" id="ARBA00022448"/>
    </source>
</evidence>
<dbReference type="FunCoup" id="A0A163J3M4">
    <property type="interactions" value="31"/>
</dbReference>
<keyword evidence="5 10" id="KW-1133">Transmembrane helix</keyword>
<keyword evidence="7" id="KW-0446">Lipid-binding</keyword>
<dbReference type="PROSITE" id="PS51847">
    <property type="entry name" value="SMP"/>
    <property type="match status" value="1"/>
</dbReference>
<dbReference type="Gene3D" id="2.30.29.30">
    <property type="entry name" value="Pleckstrin-homology domain (PH domain)/Phosphotyrosine-binding domain (PTB)"/>
    <property type="match status" value="1"/>
</dbReference>
<dbReference type="STRING" id="4829.A0A163J3M4"/>
<feature type="transmembrane region" description="Helical" evidence="10">
    <location>
        <begin position="7"/>
        <end position="28"/>
    </location>
</feature>
<feature type="domain" description="SMP-LTD" evidence="11">
    <location>
        <begin position="255"/>
        <end position="461"/>
    </location>
</feature>
<keyword evidence="2" id="KW-0813">Transport</keyword>
<evidence type="ECO:0000256" key="6">
    <source>
        <dbReference type="ARBA" id="ARBA00023055"/>
    </source>
</evidence>
<evidence type="ECO:0000256" key="3">
    <source>
        <dbReference type="ARBA" id="ARBA00022692"/>
    </source>
</evidence>
<name>A0A163J3M4_ABSGL</name>
<dbReference type="InParanoid" id="A0A163J3M4"/>
<dbReference type="PANTHER" id="PTHR13466:SF19">
    <property type="entry name" value="NUCLEUS-VACUOLE JUNCTION PROTEIN 2"/>
    <property type="match status" value="1"/>
</dbReference>
<proteinExistence type="predicted"/>
<dbReference type="GO" id="GO:0015914">
    <property type="term" value="P:phospholipid transport"/>
    <property type="evidence" value="ECO:0007669"/>
    <property type="project" value="TreeGrafter"/>
</dbReference>
<organism evidence="12">
    <name type="scientific">Absidia glauca</name>
    <name type="common">Pin mould</name>
    <dbReference type="NCBI Taxonomy" id="4829"/>
    <lineage>
        <taxon>Eukaryota</taxon>
        <taxon>Fungi</taxon>
        <taxon>Fungi incertae sedis</taxon>
        <taxon>Mucoromycota</taxon>
        <taxon>Mucoromycotina</taxon>
        <taxon>Mucoromycetes</taxon>
        <taxon>Mucorales</taxon>
        <taxon>Cunninghamellaceae</taxon>
        <taxon>Absidia</taxon>
    </lineage>
</organism>
<dbReference type="GO" id="GO:0032865">
    <property type="term" value="C:ERMES complex"/>
    <property type="evidence" value="ECO:0007669"/>
    <property type="project" value="TreeGrafter"/>
</dbReference>
<comment type="subcellular location">
    <subcellularLocation>
        <location evidence="1">Endoplasmic reticulum membrane</location>
    </subcellularLocation>
</comment>
<evidence type="ECO:0000313" key="12">
    <source>
        <dbReference type="EMBL" id="SAL96983.1"/>
    </source>
</evidence>
<keyword evidence="13" id="KW-1185">Reference proteome</keyword>
<dbReference type="AlphaFoldDB" id="A0A163J3M4"/>
<keyword evidence="8 10" id="KW-0472">Membrane</keyword>
<evidence type="ECO:0000256" key="1">
    <source>
        <dbReference type="ARBA" id="ARBA00004586"/>
    </source>
</evidence>
<evidence type="ECO:0000256" key="8">
    <source>
        <dbReference type="ARBA" id="ARBA00023136"/>
    </source>
</evidence>
<feature type="region of interest" description="Disordered" evidence="9">
    <location>
        <begin position="483"/>
        <end position="542"/>
    </location>
</feature>
<dbReference type="InterPro" id="IPR031468">
    <property type="entry name" value="SMP_LBD"/>
</dbReference>
<accession>A0A163J3M4</accession>
<dbReference type="CDD" id="cd21675">
    <property type="entry name" value="SMP_TEX2"/>
    <property type="match status" value="1"/>
</dbReference>
<reference evidence="12" key="1">
    <citation type="submission" date="2016-04" db="EMBL/GenBank/DDBJ databases">
        <authorList>
            <person name="Evans L.H."/>
            <person name="Alamgir A."/>
            <person name="Owens N."/>
            <person name="Weber N.D."/>
            <person name="Virtaneva K."/>
            <person name="Barbian K."/>
            <person name="Babar A."/>
            <person name="Rosenke K."/>
        </authorList>
    </citation>
    <scope>NUCLEOTIDE SEQUENCE [LARGE SCALE GENOMIC DNA]</scope>
    <source>
        <strain evidence="12">CBS 101.48</strain>
    </source>
</reference>
<protein>
    <recommendedName>
        <fullName evidence="11">SMP-LTD domain-containing protein</fullName>
    </recommendedName>
</protein>
<evidence type="ECO:0000259" key="11">
    <source>
        <dbReference type="PROSITE" id="PS51847"/>
    </source>
</evidence>
<dbReference type="InterPro" id="IPR011993">
    <property type="entry name" value="PH-like_dom_sf"/>
</dbReference>
<feature type="compositionally biased region" description="Pro residues" evidence="9">
    <location>
        <begin position="532"/>
        <end position="542"/>
    </location>
</feature>
<keyword evidence="4" id="KW-0256">Endoplasmic reticulum</keyword>
<keyword evidence="6" id="KW-0445">Lipid transport</keyword>
<dbReference type="OrthoDB" id="26740at2759"/>
<evidence type="ECO:0000256" key="5">
    <source>
        <dbReference type="ARBA" id="ARBA00022989"/>
    </source>
</evidence>
<keyword evidence="3 10" id="KW-0812">Transmembrane</keyword>
<evidence type="ECO:0000256" key="10">
    <source>
        <dbReference type="SAM" id="Phobius"/>
    </source>
</evidence>
<dbReference type="PANTHER" id="PTHR13466">
    <property type="entry name" value="TEX2 PROTEIN-RELATED"/>
    <property type="match status" value="1"/>
</dbReference>
<evidence type="ECO:0000313" key="13">
    <source>
        <dbReference type="Proteomes" id="UP000078561"/>
    </source>
</evidence>
<evidence type="ECO:0000256" key="4">
    <source>
        <dbReference type="ARBA" id="ARBA00022824"/>
    </source>
</evidence>